<dbReference type="AlphaFoldDB" id="A0A0D2AJW9"/>
<dbReference type="EMBL" id="KN847044">
    <property type="protein sequence ID" value="KIW25212.1"/>
    <property type="molecule type" value="Genomic_DNA"/>
</dbReference>
<dbReference type="RefSeq" id="XP_016245428.1">
    <property type="nucleotide sequence ID" value="XM_016395572.1"/>
</dbReference>
<reference evidence="3 4" key="1">
    <citation type="submission" date="2015-01" db="EMBL/GenBank/DDBJ databases">
        <title>The Genome Sequence of Cladophialophora immunda CBS83496.</title>
        <authorList>
            <consortium name="The Broad Institute Genomics Platform"/>
            <person name="Cuomo C."/>
            <person name="de Hoog S."/>
            <person name="Gorbushina A."/>
            <person name="Stielow B."/>
            <person name="Teixiera M."/>
            <person name="Abouelleil A."/>
            <person name="Chapman S.B."/>
            <person name="Priest M."/>
            <person name="Young S.K."/>
            <person name="Wortman J."/>
            <person name="Nusbaum C."/>
            <person name="Birren B."/>
        </authorList>
    </citation>
    <scope>NUCLEOTIDE SEQUENCE [LARGE SCALE GENOMIC DNA]</scope>
    <source>
        <strain evidence="3 4">CBS 83496</strain>
    </source>
</reference>
<protein>
    <submittedName>
        <fullName evidence="3">Uncharacterized protein</fullName>
    </submittedName>
</protein>
<sequence length="606" mass="66193">MSVTYPGWNADDISDAARAIHTLLKNVEPRKGAKRKHREQLQYLRHYLLPKLRLIGGYVKDIEESDDYPRKAEWEADLTALEQAWHKFEDYLISRQALLPGSPNLDGVKDDLAWTWDELSGKIEEIRLTARDVLDDVDRLILLEICDRFGLVLPRLDTMVDKIESYGECVSTYRKDVQEVLYTIRSNRQDLESLNNLMDGSMADLARKITDSQSETEAIKSQLEATSEKLDHLLAQLAEQRRNCTTKTDRKYLDQLRKEVKKQSASVAHLRTSVDENTGVMAEFLRALEKLDVRRGISQCASGALTDMSEMLSKTVSSLERLCDSLKRQTSNLLFKKARFWRRAKSTDEIPSPADHDGGESNKSPSESEEVSSSATSAEDGSDSANSSTRVETSPAASEENPDAAPLTETTAISTSMVVALPAPLGDAKSAGISIRDLTILLAASPEEAAEAAAAAAAAITDTFSTSPPPLPRRSSARKSYQYVLRTRSQRQSQALSFRAIAGPTTPAAHTAATTGLFPSAQHSTSSSWSSMSLALSSSEVDSPCPIFSAPSSLPSPPSSVYEDSIGDFTPSYPAAAVHVAAPAEALSLLAQLEKRYSLTVVSACT</sequence>
<evidence type="ECO:0000256" key="1">
    <source>
        <dbReference type="SAM" id="Coils"/>
    </source>
</evidence>
<evidence type="ECO:0000313" key="3">
    <source>
        <dbReference type="EMBL" id="KIW25212.1"/>
    </source>
</evidence>
<organism evidence="3 4">
    <name type="scientific">Cladophialophora immunda</name>
    <dbReference type="NCBI Taxonomy" id="569365"/>
    <lineage>
        <taxon>Eukaryota</taxon>
        <taxon>Fungi</taxon>
        <taxon>Dikarya</taxon>
        <taxon>Ascomycota</taxon>
        <taxon>Pezizomycotina</taxon>
        <taxon>Eurotiomycetes</taxon>
        <taxon>Chaetothyriomycetidae</taxon>
        <taxon>Chaetothyriales</taxon>
        <taxon>Herpotrichiellaceae</taxon>
        <taxon>Cladophialophora</taxon>
    </lineage>
</organism>
<dbReference type="STRING" id="569365.A0A0D2AJW9"/>
<feature type="coiled-coil region" evidence="1">
    <location>
        <begin position="220"/>
        <end position="273"/>
    </location>
</feature>
<accession>A0A0D2AJW9</accession>
<gene>
    <name evidence="3" type="ORF">PV07_08410</name>
</gene>
<keyword evidence="1" id="KW-0175">Coiled coil</keyword>
<feature type="compositionally biased region" description="Polar residues" evidence="2">
    <location>
        <begin position="383"/>
        <end position="396"/>
    </location>
</feature>
<dbReference type="HOGENOM" id="CLU_464595_0_0_1"/>
<feature type="compositionally biased region" description="Low complexity" evidence="2">
    <location>
        <begin position="361"/>
        <end position="379"/>
    </location>
</feature>
<name>A0A0D2AJW9_9EURO</name>
<dbReference type="GeneID" id="27347604"/>
<dbReference type="Proteomes" id="UP000054466">
    <property type="component" value="Unassembled WGS sequence"/>
</dbReference>
<feature type="region of interest" description="Disordered" evidence="2">
    <location>
        <begin position="345"/>
        <end position="405"/>
    </location>
</feature>
<keyword evidence="4" id="KW-1185">Reference proteome</keyword>
<evidence type="ECO:0000313" key="4">
    <source>
        <dbReference type="Proteomes" id="UP000054466"/>
    </source>
</evidence>
<proteinExistence type="predicted"/>
<dbReference type="VEuPathDB" id="FungiDB:PV07_08410"/>
<evidence type="ECO:0000256" key="2">
    <source>
        <dbReference type="SAM" id="MobiDB-lite"/>
    </source>
</evidence>
<dbReference type="OrthoDB" id="4160903at2759"/>